<sequence length="614" mass="66915">MRMGCHSGIQRLIVYSFCFLFLFVVYPSPVRANPAAVLLVRVIAQTVTKRAATRAVADVTARQAVSKYPLTELALQETIRRQAAAEAASTAAAMSRAAAARAASVPARSALRSGGKVTWAGLNIAGGVMTTSELIGAFRSGDLAVSTDGVALGNGKYEVRIGGRTQIVDFEPSDDQPVILYGNAIRGDTGVVVTPSRPVVVSGYLLNGDGLNSYIPLELPSGVFKSMSFDNYKVTYSFNISDDSGDYYFIEDDEPSSVQNAMIYASVKEFERQYKPVIYDAEGDNGNFKYVNTSYSVDILDFVSKAGSPFPSYPGVYEEIGGASTRYEATVPAVLHVRTLKNGFNPCEIVELATGETNIYGEPVTERKRMCTPPTDSDYIINDKKISNLVYLSLNTDYKSNYFKNKNKLNSVKSVSSSELADILDDESVDNAIVADLMTDLLHDAALQDDYQGIPVSDDDYISESEIADALRKLGKDKLTARDLFSPYQNIEIDQLTNNETTINSGNGKTDINVEAKVDLGENPNIKSPDLGELPTGRDIIDPIKNSMPFLSDFKLSGKNATCPTVDSHFSLMSHDFHLVIDTHCPLIEQNRTFIELIASLIWALVALRVLLSA</sequence>
<protein>
    <submittedName>
        <fullName evidence="1">Uncharacterized protein</fullName>
    </submittedName>
</protein>
<name>A0ABY9XND5_9GAMM</name>
<reference evidence="1 2" key="1">
    <citation type="journal article" date="2023" name="Access Microbiol">
        <title>The genome of a steinernematid-associated Pseudomonas piscis bacterium encodes the biosynthesis of insect toxins.</title>
        <authorList>
            <person name="Awori R.M."/>
            <person name="Hendre P."/>
            <person name="Amugune N.O."/>
        </authorList>
    </citation>
    <scope>NUCLEOTIDE SEQUENCE [LARGE SCALE GENOMIC DNA]</scope>
    <source>
        <strain evidence="1 2">97</strain>
    </source>
</reference>
<organism evidence="1 2">
    <name type="scientific">Xenorhabdus griffiniae</name>
    <dbReference type="NCBI Taxonomy" id="351672"/>
    <lineage>
        <taxon>Bacteria</taxon>
        <taxon>Pseudomonadati</taxon>
        <taxon>Pseudomonadota</taxon>
        <taxon>Gammaproteobacteria</taxon>
        <taxon>Enterobacterales</taxon>
        <taxon>Morganellaceae</taxon>
        <taxon>Xenorhabdus</taxon>
    </lineage>
</organism>
<keyword evidence="2" id="KW-1185">Reference proteome</keyword>
<dbReference type="RefSeq" id="WP_189760802.1">
    <property type="nucleotide sequence ID" value="NZ_CAWPOC010000012.1"/>
</dbReference>
<evidence type="ECO:0000313" key="1">
    <source>
        <dbReference type="EMBL" id="WNH04014.1"/>
    </source>
</evidence>
<accession>A0ABY9XND5</accession>
<dbReference type="Proteomes" id="UP001300348">
    <property type="component" value="Chromosome"/>
</dbReference>
<proteinExistence type="predicted"/>
<dbReference type="EMBL" id="CP133647">
    <property type="protein sequence ID" value="WNH04014.1"/>
    <property type="molecule type" value="Genomic_DNA"/>
</dbReference>
<dbReference type="GeneID" id="88855940"/>
<evidence type="ECO:0000313" key="2">
    <source>
        <dbReference type="Proteomes" id="UP001300348"/>
    </source>
</evidence>
<gene>
    <name evidence="1" type="ORF">QL112_010245</name>
</gene>